<protein>
    <submittedName>
        <fullName evidence="2">Uncharacterized protein</fullName>
    </submittedName>
</protein>
<evidence type="ECO:0000313" key="1">
    <source>
        <dbReference type="EMBL" id="BAD33809.1"/>
    </source>
</evidence>
<dbReference type="AlphaFoldDB" id="Q69MJ8"/>
<dbReference type="EMBL" id="AP005686">
    <property type="protein sequence ID" value="BAD33809.1"/>
    <property type="molecule type" value="Genomic_DNA"/>
</dbReference>
<organism evidence="2 3">
    <name type="scientific">Oryza sativa subsp. japonica</name>
    <name type="common">Rice</name>
    <dbReference type="NCBI Taxonomy" id="39947"/>
    <lineage>
        <taxon>Eukaryota</taxon>
        <taxon>Viridiplantae</taxon>
        <taxon>Streptophyta</taxon>
        <taxon>Embryophyta</taxon>
        <taxon>Tracheophyta</taxon>
        <taxon>Spermatophyta</taxon>
        <taxon>Magnoliopsida</taxon>
        <taxon>Liliopsida</taxon>
        <taxon>Poales</taxon>
        <taxon>Poaceae</taxon>
        <taxon>BOP clade</taxon>
        <taxon>Oryzoideae</taxon>
        <taxon>Oryzeae</taxon>
        <taxon>Oryzinae</taxon>
        <taxon>Oryza</taxon>
        <taxon>Oryza sativa</taxon>
    </lineage>
</organism>
<reference evidence="2" key="2">
    <citation type="submission" date="2002-09" db="EMBL/GenBank/DDBJ databases">
        <title>Oryza sativa nipponbare(GA3) genomic DNA, chromosome 9, BAC clone:OSJNBa0039E17.</title>
        <authorList>
            <person name="Sasaki T."/>
            <person name="Matsumoto T."/>
            <person name="Katayose Y."/>
        </authorList>
    </citation>
    <scope>NUCLEOTIDE SEQUENCE</scope>
</reference>
<reference evidence="3" key="3">
    <citation type="journal article" date="2005" name="Nature">
        <title>The map-based sequence of the rice genome.</title>
        <authorList>
            <consortium name="International rice genome sequencing project (IRGSP)"/>
            <person name="Matsumoto T."/>
            <person name="Wu J."/>
            <person name="Kanamori H."/>
            <person name="Katayose Y."/>
            <person name="Fujisawa M."/>
            <person name="Namiki N."/>
            <person name="Mizuno H."/>
            <person name="Yamamoto K."/>
            <person name="Antonio B.A."/>
            <person name="Baba T."/>
            <person name="Sakata K."/>
            <person name="Nagamura Y."/>
            <person name="Aoki H."/>
            <person name="Arikawa K."/>
            <person name="Arita K."/>
            <person name="Bito T."/>
            <person name="Chiden Y."/>
            <person name="Fujitsuka N."/>
            <person name="Fukunaka R."/>
            <person name="Hamada M."/>
            <person name="Harada C."/>
            <person name="Hayashi A."/>
            <person name="Hijishita S."/>
            <person name="Honda M."/>
            <person name="Hosokawa S."/>
            <person name="Ichikawa Y."/>
            <person name="Idonuma A."/>
            <person name="Iijima M."/>
            <person name="Ikeda M."/>
            <person name="Ikeno M."/>
            <person name="Ito K."/>
            <person name="Ito S."/>
            <person name="Ito T."/>
            <person name="Ito Y."/>
            <person name="Ito Y."/>
            <person name="Iwabuchi A."/>
            <person name="Kamiya K."/>
            <person name="Karasawa W."/>
            <person name="Kurita K."/>
            <person name="Katagiri S."/>
            <person name="Kikuta A."/>
            <person name="Kobayashi H."/>
            <person name="Kobayashi N."/>
            <person name="Machita K."/>
            <person name="Maehara T."/>
            <person name="Masukawa M."/>
            <person name="Mizubayashi T."/>
            <person name="Mukai Y."/>
            <person name="Nagasaki H."/>
            <person name="Nagata Y."/>
            <person name="Naito S."/>
            <person name="Nakashima M."/>
            <person name="Nakama Y."/>
            <person name="Nakamichi Y."/>
            <person name="Nakamura M."/>
            <person name="Meguro A."/>
            <person name="Negishi M."/>
            <person name="Ohta I."/>
            <person name="Ohta T."/>
            <person name="Okamoto M."/>
            <person name="Ono N."/>
            <person name="Saji S."/>
            <person name="Sakaguchi M."/>
            <person name="Sakai K."/>
            <person name="Shibata M."/>
            <person name="Shimokawa T."/>
            <person name="Song J."/>
            <person name="Takazaki Y."/>
            <person name="Terasawa K."/>
            <person name="Tsugane M."/>
            <person name="Tsuji K."/>
            <person name="Ueda S."/>
            <person name="Waki K."/>
            <person name="Yamagata H."/>
            <person name="Yamamoto M."/>
            <person name="Yamamoto S."/>
            <person name="Yamane H."/>
            <person name="Yoshiki S."/>
            <person name="Yoshihara R."/>
            <person name="Yukawa K."/>
            <person name="Zhong H."/>
            <person name="Yano M."/>
            <person name="Yuan Q."/>
            <person name="Ouyang S."/>
            <person name="Liu J."/>
            <person name="Jones K.M."/>
            <person name="Gansberger K."/>
            <person name="Moffat K."/>
            <person name="Hill J."/>
            <person name="Bera J."/>
            <person name="Fadrosh D."/>
            <person name="Jin S."/>
            <person name="Johri S."/>
            <person name="Kim M."/>
            <person name="Overton L."/>
            <person name="Reardon M."/>
            <person name="Tsitrin T."/>
            <person name="Vuong H."/>
            <person name="Weaver B."/>
            <person name="Ciecko A."/>
            <person name="Tallon L."/>
            <person name="Jackson J."/>
            <person name="Pai G."/>
            <person name="Aken S.V."/>
            <person name="Utterback T."/>
            <person name="Reidmuller S."/>
            <person name="Feldblyum T."/>
            <person name="Hsiao J."/>
            <person name="Zismann V."/>
            <person name="Iobst S."/>
            <person name="de Vazeille A.R."/>
            <person name="Buell C.R."/>
            <person name="Ying K."/>
            <person name="Li Y."/>
            <person name="Lu T."/>
            <person name="Huang Y."/>
            <person name="Zhao Q."/>
            <person name="Feng Q."/>
            <person name="Zhang L."/>
            <person name="Zhu J."/>
            <person name="Weng Q."/>
            <person name="Mu J."/>
            <person name="Lu Y."/>
            <person name="Fan D."/>
            <person name="Liu Y."/>
            <person name="Guan J."/>
            <person name="Zhang Y."/>
            <person name="Yu S."/>
            <person name="Liu X."/>
            <person name="Zhang Y."/>
            <person name="Hong G."/>
            <person name="Han B."/>
            <person name="Choisne N."/>
            <person name="Demange N."/>
            <person name="Orjeda G."/>
            <person name="Samain S."/>
            <person name="Cattolico L."/>
            <person name="Pelletier E."/>
            <person name="Couloux A."/>
            <person name="Segurens B."/>
            <person name="Wincker P."/>
            <person name="D'Hont A."/>
            <person name="Scarpelli C."/>
            <person name="Weissenbach J."/>
            <person name="Salanoubat M."/>
            <person name="Quetier F."/>
            <person name="Yu Y."/>
            <person name="Kim H.R."/>
            <person name="Rambo T."/>
            <person name="Currie J."/>
            <person name="Collura K."/>
            <person name="Luo M."/>
            <person name="Yang T."/>
            <person name="Ammiraju J.S.S."/>
            <person name="Engler F."/>
            <person name="Soderlund C."/>
            <person name="Wing R.A."/>
            <person name="Palmer L.E."/>
            <person name="de la Bastide M."/>
            <person name="Spiegel L."/>
            <person name="Nascimento L."/>
            <person name="Zutavern T."/>
            <person name="O'Shaughnessy A."/>
            <person name="Dike S."/>
            <person name="Dedhia N."/>
            <person name="Preston R."/>
            <person name="Balija V."/>
            <person name="McCombie W.R."/>
            <person name="Chow T."/>
            <person name="Chen H."/>
            <person name="Chung M."/>
            <person name="Chen C."/>
            <person name="Shaw J."/>
            <person name="Wu H."/>
            <person name="Hsiao K."/>
            <person name="Chao Y."/>
            <person name="Chu M."/>
            <person name="Cheng C."/>
            <person name="Hour A."/>
            <person name="Lee P."/>
            <person name="Lin S."/>
            <person name="Lin Y."/>
            <person name="Liou J."/>
            <person name="Liu S."/>
            <person name="Hsing Y."/>
            <person name="Raghuvanshi S."/>
            <person name="Mohanty A."/>
            <person name="Bharti A.K."/>
            <person name="Gaur A."/>
            <person name="Gupta V."/>
            <person name="Kumar D."/>
            <person name="Ravi V."/>
            <person name="Vij S."/>
            <person name="Kapur A."/>
            <person name="Khurana P."/>
            <person name="Khurana P."/>
            <person name="Khurana J.P."/>
            <person name="Tyagi A.K."/>
            <person name="Gaikwad K."/>
            <person name="Singh A."/>
            <person name="Dalal V."/>
            <person name="Srivastava S."/>
            <person name="Dixit A."/>
            <person name="Pal A.K."/>
            <person name="Ghazi I.A."/>
            <person name="Yadav M."/>
            <person name="Pandit A."/>
            <person name="Bhargava A."/>
            <person name="Sureshbabu K."/>
            <person name="Batra K."/>
            <person name="Sharma T.R."/>
            <person name="Mohapatra T."/>
            <person name="Singh N.K."/>
            <person name="Messing J."/>
            <person name="Nelson A.B."/>
            <person name="Fuks G."/>
            <person name="Kavchok S."/>
            <person name="Keizer G."/>
            <person name="Linton E."/>
            <person name="Llaca V."/>
            <person name="Song R."/>
            <person name="Tanyolac B."/>
            <person name="Young S."/>
            <person name="Ho-Il K."/>
            <person name="Hahn J.H."/>
            <person name="Sangsakoo G."/>
            <person name="Vanavichit A."/>
            <person name="de Mattos Luiz.A.T."/>
            <person name="Zimmer P.D."/>
            <person name="Malone G."/>
            <person name="Dellagostin O."/>
            <person name="de Oliveira A.C."/>
            <person name="Bevan M."/>
            <person name="Bancroft I."/>
            <person name="Minx P."/>
            <person name="Cordum H."/>
            <person name="Wilson R."/>
            <person name="Cheng Z."/>
            <person name="Jin W."/>
            <person name="Jiang J."/>
            <person name="Leong S.A."/>
            <person name="Iwama H."/>
            <person name="Gojobori T."/>
            <person name="Itoh T."/>
            <person name="Niimura Y."/>
            <person name="Fujii Y."/>
            <person name="Habara T."/>
            <person name="Sakai H."/>
            <person name="Sato Y."/>
            <person name="Wilson G."/>
            <person name="Kumar K."/>
            <person name="McCouch S."/>
            <person name="Juretic N."/>
            <person name="Hoen D."/>
            <person name="Wright S."/>
            <person name="Bruskiewich R."/>
            <person name="Bureau T."/>
            <person name="Miyao A."/>
            <person name="Hirochika H."/>
            <person name="Nishikawa T."/>
            <person name="Kadowaki K."/>
            <person name="Sugiura M."/>
            <person name="Burr B."/>
            <person name="Sasaki T."/>
        </authorList>
    </citation>
    <scope>NUCLEOTIDE SEQUENCE [LARGE SCALE GENOMIC DNA]</scope>
    <source>
        <strain evidence="3">cv. Nipponbare</strain>
    </source>
</reference>
<accession>Q69MJ8</accession>
<dbReference type="Proteomes" id="UP000000763">
    <property type="component" value="Chromosome 9"/>
</dbReference>
<dbReference type="EMBL" id="AP005747">
    <property type="protein sequence ID" value="BAD33917.1"/>
    <property type="molecule type" value="Genomic_DNA"/>
</dbReference>
<reference evidence="3" key="4">
    <citation type="journal article" date="2008" name="Nucleic Acids Res.">
        <title>The rice annotation project database (RAP-DB): 2008 update.</title>
        <authorList>
            <consortium name="The rice annotation project (RAP)"/>
        </authorList>
    </citation>
    <scope>GENOME REANNOTATION</scope>
    <source>
        <strain evidence="3">cv. Nipponbare</strain>
    </source>
</reference>
<evidence type="ECO:0000313" key="2">
    <source>
        <dbReference type="EMBL" id="BAD33917.1"/>
    </source>
</evidence>
<evidence type="ECO:0000313" key="3">
    <source>
        <dbReference type="Proteomes" id="UP000000763"/>
    </source>
</evidence>
<sequence>MDTLSTLFAKAKEEGLLQPIPIPHRISLSENNVVLFLRDQPRLPSGKENTKLVRGGNKLQTNFSKCVNNPDQMERQ</sequence>
<gene>
    <name evidence="1" type="ORF">OSJNBa0016E03.42</name>
    <name evidence="2" type="ORF">OSJNBa0039E17.6</name>
</gene>
<proteinExistence type="predicted"/>
<name>Q69MJ8_ORYSJ</name>
<reference evidence="1" key="1">
    <citation type="submission" date="2002-09" db="EMBL/GenBank/DDBJ databases">
        <title>Oryza sativa nipponbare(GA3) genomic DNA, chromosome 9, BAC clone:OSJNBa0016E03.</title>
        <authorList>
            <person name="Sasaki T."/>
            <person name="Matsumoto T."/>
            <person name="Katayose Y."/>
        </authorList>
    </citation>
    <scope>NUCLEOTIDE SEQUENCE</scope>
</reference>